<dbReference type="Proteomes" id="UP000594464">
    <property type="component" value="Chromosome"/>
</dbReference>
<evidence type="ECO:0000259" key="1">
    <source>
        <dbReference type="SMART" id="SM00670"/>
    </source>
</evidence>
<dbReference type="SUPFAM" id="SSF88723">
    <property type="entry name" value="PIN domain-like"/>
    <property type="match status" value="1"/>
</dbReference>
<protein>
    <submittedName>
        <fullName evidence="2">Putative toxin-antitoxin system toxin component, PIN family</fullName>
    </submittedName>
</protein>
<dbReference type="EMBL" id="CP048620">
    <property type="protein sequence ID" value="QPJ66755.1"/>
    <property type="molecule type" value="Genomic_DNA"/>
</dbReference>
<dbReference type="InterPro" id="IPR002716">
    <property type="entry name" value="PIN_dom"/>
</dbReference>
<dbReference type="SMART" id="SM00670">
    <property type="entry name" value="PINc"/>
    <property type="match status" value="1"/>
</dbReference>
<sequence>MWRKKRWHGLVRIVLDSNILISALLSPKGPPGQLVRLWLEGKFELLTSKAQIEDLRRVFDYPKIHSRISSEQAADFLNHIDAMATVLDGLPLVELSPDPDDNVILATAIKAKADCIVSGDRSDLLSLKEAEGIPVITARRALDRCTSP</sequence>
<proteinExistence type="predicted"/>
<dbReference type="InterPro" id="IPR002850">
    <property type="entry name" value="PIN_toxin-like"/>
</dbReference>
<dbReference type="AlphaFoldDB" id="A0A7T0G4R1"/>
<dbReference type="PANTHER" id="PTHR34610:SF4">
    <property type="entry name" value="SLL8027 PROTEIN"/>
    <property type="match status" value="1"/>
</dbReference>
<gene>
    <name evidence="2" type="ORF">G3M78_03615</name>
</gene>
<evidence type="ECO:0000313" key="2">
    <source>
        <dbReference type="EMBL" id="QPJ66755.1"/>
    </source>
</evidence>
<dbReference type="Pfam" id="PF13470">
    <property type="entry name" value="PIN_3"/>
    <property type="match status" value="1"/>
</dbReference>
<evidence type="ECO:0000313" key="3">
    <source>
        <dbReference type="Proteomes" id="UP000594464"/>
    </source>
</evidence>
<feature type="domain" description="PIN" evidence="1">
    <location>
        <begin position="11"/>
        <end position="125"/>
    </location>
</feature>
<dbReference type="NCBIfam" id="TIGR00305">
    <property type="entry name" value="putative toxin-antitoxin system toxin component, PIN family"/>
    <property type="match status" value="1"/>
</dbReference>
<dbReference type="Gene3D" id="3.40.50.1010">
    <property type="entry name" value="5'-nuclease"/>
    <property type="match status" value="1"/>
</dbReference>
<dbReference type="PANTHER" id="PTHR34610">
    <property type="entry name" value="SSL7007 PROTEIN"/>
    <property type="match status" value="1"/>
</dbReference>
<dbReference type="InterPro" id="IPR029060">
    <property type="entry name" value="PIN-like_dom_sf"/>
</dbReference>
<organism evidence="2 3">
    <name type="scientific">Candidatus Nitrohelix vancouverensis</name>
    <dbReference type="NCBI Taxonomy" id="2705534"/>
    <lineage>
        <taxon>Bacteria</taxon>
        <taxon>Pseudomonadati</taxon>
        <taxon>Nitrospinota/Tectimicrobiota group</taxon>
        <taxon>Nitrospinota</taxon>
        <taxon>Nitrospinia</taxon>
        <taxon>Nitrospinales</taxon>
        <taxon>Nitrospinaceae</taxon>
        <taxon>Candidatus Nitrohelix</taxon>
    </lineage>
</organism>
<reference evidence="3" key="1">
    <citation type="submission" date="2020-02" db="EMBL/GenBank/DDBJ databases">
        <title>Genomic and physiological characterization of two novel Nitrospinaceae genera.</title>
        <authorList>
            <person name="Mueller A.J."/>
            <person name="Jung M.-Y."/>
            <person name="Strachan C.R."/>
            <person name="Herbold C.W."/>
            <person name="Kirkegaard R.H."/>
            <person name="Daims H."/>
        </authorList>
    </citation>
    <scope>NUCLEOTIDE SEQUENCE [LARGE SCALE GENOMIC DNA]</scope>
</reference>
<name>A0A7T0G4R1_9BACT</name>
<accession>A0A7T0G4R1</accession>
<dbReference type="KEGG" id="nva:G3M78_03615"/>